<reference evidence="2 3" key="1">
    <citation type="submission" date="2014-04" db="EMBL/GenBank/DDBJ databases">
        <authorList>
            <consortium name="DOE Joint Genome Institute"/>
            <person name="Kuo A."/>
            <person name="Girlanda M."/>
            <person name="Perotto S."/>
            <person name="Kohler A."/>
            <person name="Nagy L.G."/>
            <person name="Floudas D."/>
            <person name="Copeland A."/>
            <person name="Barry K.W."/>
            <person name="Cichocki N."/>
            <person name="Veneault-Fourrey C."/>
            <person name="LaButti K."/>
            <person name="Lindquist E.A."/>
            <person name="Lipzen A."/>
            <person name="Lundell T."/>
            <person name="Morin E."/>
            <person name="Murat C."/>
            <person name="Sun H."/>
            <person name="Tunlid A."/>
            <person name="Henrissat B."/>
            <person name="Grigoriev I.V."/>
            <person name="Hibbett D.S."/>
            <person name="Martin F."/>
            <person name="Nordberg H.P."/>
            <person name="Cantor M.N."/>
            <person name="Hua S.X."/>
        </authorList>
    </citation>
    <scope>NUCLEOTIDE SEQUENCE [LARGE SCALE GENOMIC DNA]</scope>
    <source>
        <strain evidence="2 3">MUT 4182</strain>
    </source>
</reference>
<evidence type="ECO:0000313" key="2">
    <source>
        <dbReference type="EMBL" id="KIO16202.1"/>
    </source>
</evidence>
<feature type="region of interest" description="Disordered" evidence="1">
    <location>
        <begin position="40"/>
        <end position="62"/>
    </location>
</feature>
<keyword evidence="3" id="KW-1185">Reference proteome</keyword>
<gene>
    <name evidence="2" type="ORF">M407DRAFT_233021</name>
</gene>
<reference evidence="3" key="2">
    <citation type="submission" date="2015-01" db="EMBL/GenBank/DDBJ databases">
        <title>Evolutionary Origins and Diversification of the Mycorrhizal Mutualists.</title>
        <authorList>
            <consortium name="DOE Joint Genome Institute"/>
            <consortium name="Mycorrhizal Genomics Consortium"/>
            <person name="Kohler A."/>
            <person name="Kuo A."/>
            <person name="Nagy L.G."/>
            <person name="Floudas D."/>
            <person name="Copeland A."/>
            <person name="Barry K.W."/>
            <person name="Cichocki N."/>
            <person name="Veneault-Fourrey C."/>
            <person name="LaButti K."/>
            <person name="Lindquist E.A."/>
            <person name="Lipzen A."/>
            <person name="Lundell T."/>
            <person name="Morin E."/>
            <person name="Murat C."/>
            <person name="Riley R."/>
            <person name="Ohm R."/>
            <person name="Sun H."/>
            <person name="Tunlid A."/>
            <person name="Henrissat B."/>
            <person name="Grigoriev I.V."/>
            <person name="Hibbett D.S."/>
            <person name="Martin F."/>
        </authorList>
    </citation>
    <scope>NUCLEOTIDE SEQUENCE [LARGE SCALE GENOMIC DNA]</scope>
    <source>
        <strain evidence="3">MUT 4182</strain>
    </source>
</reference>
<evidence type="ECO:0000313" key="3">
    <source>
        <dbReference type="Proteomes" id="UP000054248"/>
    </source>
</evidence>
<accession>A0A0C3L394</accession>
<dbReference type="EMBL" id="KN823638">
    <property type="protein sequence ID" value="KIO16202.1"/>
    <property type="molecule type" value="Genomic_DNA"/>
</dbReference>
<protein>
    <submittedName>
        <fullName evidence="2">Uncharacterized protein</fullName>
    </submittedName>
</protein>
<name>A0A0C3L394_9AGAM</name>
<proteinExistence type="predicted"/>
<dbReference type="HOGENOM" id="CLU_2514306_0_0_1"/>
<evidence type="ECO:0000256" key="1">
    <source>
        <dbReference type="SAM" id="MobiDB-lite"/>
    </source>
</evidence>
<dbReference type="Proteomes" id="UP000054248">
    <property type="component" value="Unassembled WGS sequence"/>
</dbReference>
<dbReference type="AlphaFoldDB" id="A0A0C3L394"/>
<organism evidence="2 3">
    <name type="scientific">Tulasnella calospora MUT 4182</name>
    <dbReference type="NCBI Taxonomy" id="1051891"/>
    <lineage>
        <taxon>Eukaryota</taxon>
        <taxon>Fungi</taxon>
        <taxon>Dikarya</taxon>
        <taxon>Basidiomycota</taxon>
        <taxon>Agaricomycotina</taxon>
        <taxon>Agaricomycetes</taxon>
        <taxon>Cantharellales</taxon>
        <taxon>Tulasnellaceae</taxon>
        <taxon>Tulasnella</taxon>
    </lineage>
</organism>
<sequence>MVLRKMKQTAEIQTESALHHLPRQEGHQRRCHRPRLLQRLPGYPRQSDHPPHHRPITYGLNNKNSRGAYEFHIIVSVEEPSMSAS</sequence>